<protein>
    <submittedName>
        <fullName evidence="1">Uncharacterized protein</fullName>
    </submittedName>
</protein>
<accession>A0A3G4ZQM7</accession>
<organism evidence="1">
    <name type="scientific">Barrevirus sp</name>
    <dbReference type="NCBI Taxonomy" id="2487763"/>
    <lineage>
        <taxon>Viruses</taxon>
        <taxon>Varidnaviria</taxon>
        <taxon>Bamfordvirae</taxon>
        <taxon>Nucleocytoviricota</taxon>
        <taxon>Megaviricetes</taxon>
        <taxon>Imitervirales</taxon>
        <taxon>Mimiviridae</taxon>
        <taxon>Klosneuvirinae</taxon>
    </lineage>
</organism>
<gene>
    <name evidence="1" type="ORF">Barrevirus18_1</name>
</gene>
<proteinExistence type="predicted"/>
<evidence type="ECO:0000313" key="1">
    <source>
        <dbReference type="EMBL" id="AYV77187.1"/>
    </source>
</evidence>
<dbReference type="EMBL" id="MK072015">
    <property type="protein sequence ID" value="AYV77187.1"/>
    <property type="molecule type" value="Genomic_DNA"/>
</dbReference>
<reference evidence="1" key="1">
    <citation type="submission" date="2018-10" db="EMBL/GenBank/DDBJ databases">
        <title>Hidden diversity of soil giant viruses.</title>
        <authorList>
            <person name="Schulz F."/>
            <person name="Alteio L."/>
            <person name="Goudeau D."/>
            <person name="Ryan E.M."/>
            <person name="Malmstrom R.R."/>
            <person name="Blanchard J."/>
            <person name="Woyke T."/>
        </authorList>
    </citation>
    <scope>NUCLEOTIDE SEQUENCE</scope>
    <source>
        <strain evidence="1">BAV1</strain>
    </source>
</reference>
<sequence>MASQYGINHMDHILLNTFVKLLNKSVNSYRPDYDGLHIVNSFCDKGPQRAKRSEQAARPVTILY</sequence>
<name>A0A3G4ZQM7_9VIRU</name>